<evidence type="ECO:0000313" key="1">
    <source>
        <dbReference type="EMBL" id="RRT76355.1"/>
    </source>
</evidence>
<dbReference type="Proteomes" id="UP000287651">
    <property type="component" value="Unassembled WGS sequence"/>
</dbReference>
<sequence length="83" mass="9370">MGKTKYHSSLIYPAAELYTNSKILQRNLLKDNSCQILTNGDCPIHFPTDCQSKAEAIQTCLEVTTKLKKNRLAIFVKEGLQKL</sequence>
<reference evidence="1 2" key="1">
    <citation type="journal article" date="2014" name="Agronomy (Basel)">
        <title>A Draft Genome Sequence for Ensete ventricosum, the Drought-Tolerant Tree Against Hunger.</title>
        <authorList>
            <person name="Harrison J."/>
            <person name="Moore K.A."/>
            <person name="Paszkiewicz K."/>
            <person name="Jones T."/>
            <person name="Grant M."/>
            <person name="Ambacheew D."/>
            <person name="Muzemil S."/>
            <person name="Studholme D.J."/>
        </authorList>
    </citation>
    <scope>NUCLEOTIDE SEQUENCE [LARGE SCALE GENOMIC DNA]</scope>
</reference>
<accession>A0A427AJD3</accession>
<comment type="caution">
    <text evidence="1">The sequence shown here is derived from an EMBL/GenBank/DDBJ whole genome shotgun (WGS) entry which is preliminary data.</text>
</comment>
<organism evidence="1 2">
    <name type="scientific">Ensete ventricosum</name>
    <name type="common">Abyssinian banana</name>
    <name type="synonym">Musa ensete</name>
    <dbReference type="NCBI Taxonomy" id="4639"/>
    <lineage>
        <taxon>Eukaryota</taxon>
        <taxon>Viridiplantae</taxon>
        <taxon>Streptophyta</taxon>
        <taxon>Embryophyta</taxon>
        <taxon>Tracheophyta</taxon>
        <taxon>Spermatophyta</taxon>
        <taxon>Magnoliopsida</taxon>
        <taxon>Liliopsida</taxon>
        <taxon>Zingiberales</taxon>
        <taxon>Musaceae</taxon>
        <taxon>Ensete</taxon>
    </lineage>
</organism>
<proteinExistence type="predicted"/>
<dbReference type="EMBL" id="AMZH03002215">
    <property type="protein sequence ID" value="RRT76355.1"/>
    <property type="molecule type" value="Genomic_DNA"/>
</dbReference>
<gene>
    <name evidence="1" type="ORF">B296_00030172</name>
</gene>
<dbReference type="AlphaFoldDB" id="A0A427AJD3"/>
<evidence type="ECO:0000313" key="2">
    <source>
        <dbReference type="Proteomes" id="UP000287651"/>
    </source>
</evidence>
<protein>
    <submittedName>
        <fullName evidence="1">Uncharacterized protein</fullName>
    </submittedName>
</protein>
<name>A0A427AJD3_ENSVE</name>